<organism evidence="2 3">
    <name type="scientific">Immersiella caudata</name>
    <dbReference type="NCBI Taxonomy" id="314043"/>
    <lineage>
        <taxon>Eukaryota</taxon>
        <taxon>Fungi</taxon>
        <taxon>Dikarya</taxon>
        <taxon>Ascomycota</taxon>
        <taxon>Pezizomycotina</taxon>
        <taxon>Sordariomycetes</taxon>
        <taxon>Sordariomycetidae</taxon>
        <taxon>Sordariales</taxon>
        <taxon>Lasiosphaeriaceae</taxon>
        <taxon>Immersiella</taxon>
    </lineage>
</organism>
<name>A0AA39WY74_9PEZI</name>
<evidence type="ECO:0000256" key="1">
    <source>
        <dbReference type="SAM" id="MobiDB-lite"/>
    </source>
</evidence>
<dbReference type="Proteomes" id="UP001175000">
    <property type="component" value="Unassembled WGS sequence"/>
</dbReference>
<feature type="region of interest" description="Disordered" evidence="1">
    <location>
        <begin position="26"/>
        <end position="49"/>
    </location>
</feature>
<evidence type="ECO:0000313" key="2">
    <source>
        <dbReference type="EMBL" id="KAK0623808.1"/>
    </source>
</evidence>
<proteinExistence type="predicted"/>
<reference evidence="2" key="1">
    <citation type="submission" date="2023-06" db="EMBL/GenBank/DDBJ databases">
        <title>Genome-scale phylogeny and comparative genomics of the fungal order Sordariales.</title>
        <authorList>
            <consortium name="Lawrence Berkeley National Laboratory"/>
            <person name="Hensen N."/>
            <person name="Bonometti L."/>
            <person name="Westerberg I."/>
            <person name="Brannstrom I.O."/>
            <person name="Guillou S."/>
            <person name="Cros-Aarteil S."/>
            <person name="Calhoun S."/>
            <person name="Haridas S."/>
            <person name="Kuo A."/>
            <person name="Mondo S."/>
            <person name="Pangilinan J."/>
            <person name="Riley R."/>
            <person name="Labutti K."/>
            <person name="Andreopoulos B."/>
            <person name="Lipzen A."/>
            <person name="Chen C."/>
            <person name="Yanf M."/>
            <person name="Daum C."/>
            <person name="Ng V."/>
            <person name="Clum A."/>
            <person name="Steindorff A."/>
            <person name="Ohm R."/>
            <person name="Martin F."/>
            <person name="Silar P."/>
            <person name="Natvig D."/>
            <person name="Lalanne C."/>
            <person name="Gautier V."/>
            <person name="Ament-Velasquez S.L."/>
            <person name="Kruys A."/>
            <person name="Hutchinson M.I."/>
            <person name="Powell A.J."/>
            <person name="Barry K."/>
            <person name="Miller A.N."/>
            <person name="Grigoriev I.V."/>
            <person name="Debuchy R."/>
            <person name="Gladieux P."/>
            <person name="Thoren M.H."/>
            <person name="Johannesson H."/>
        </authorList>
    </citation>
    <scope>NUCLEOTIDE SEQUENCE</scope>
    <source>
        <strain evidence="2">CBS 606.72</strain>
    </source>
</reference>
<dbReference type="EMBL" id="JAULSU010000003">
    <property type="protein sequence ID" value="KAK0623808.1"/>
    <property type="molecule type" value="Genomic_DNA"/>
</dbReference>
<gene>
    <name evidence="2" type="ORF">B0T14DRAFT_565130</name>
</gene>
<sequence length="325" mass="36104">MGRTKPTTHHSPSPKAWRFRLNDHAKPSTISAPAPAPGPSTKTRSRTTFPPSTVFTIPSPPHPSGIQPIPLTTKTLTTSLDAVPFHWTCCLCNTTQRLTNPNSFRLTTPTLESKTFPFPPASSPGSSEKCALCTRKMCYHCSLLSVYGNEIRTLGGKNFLADRLIPAVWKCCGCKGTRFAVGMYRVGAHVFMQSLNEGEGGCIAFHCKYGKRQDSPGDHEVCAECEVVNRYGEVLGFMDPNRFLEDKVNKSSPPKENLVWSVTWYTRLMKETPCEGPMRELVDVGKAGHDLELARDCIDKAVAWVKELKEAVEARNQYLKKREAK</sequence>
<feature type="compositionally biased region" description="Polar residues" evidence="1">
    <location>
        <begin position="40"/>
        <end position="49"/>
    </location>
</feature>
<dbReference type="AlphaFoldDB" id="A0AA39WY74"/>
<accession>A0AA39WY74</accession>
<evidence type="ECO:0000313" key="3">
    <source>
        <dbReference type="Proteomes" id="UP001175000"/>
    </source>
</evidence>
<comment type="caution">
    <text evidence="2">The sequence shown here is derived from an EMBL/GenBank/DDBJ whole genome shotgun (WGS) entry which is preliminary data.</text>
</comment>
<keyword evidence="3" id="KW-1185">Reference proteome</keyword>
<protein>
    <submittedName>
        <fullName evidence="2">Uncharacterized protein</fullName>
    </submittedName>
</protein>